<gene>
    <name evidence="7" type="ORF">CC84DRAFT_115086</name>
</gene>
<evidence type="ECO:0000313" key="8">
    <source>
        <dbReference type="Proteomes" id="UP000077069"/>
    </source>
</evidence>
<evidence type="ECO:0000313" key="7">
    <source>
        <dbReference type="EMBL" id="OAG12392.1"/>
    </source>
</evidence>
<dbReference type="PROSITE" id="PS00463">
    <property type="entry name" value="ZN2_CY6_FUNGAL_1"/>
    <property type="match status" value="1"/>
</dbReference>
<keyword evidence="8" id="KW-1185">Reference proteome</keyword>
<evidence type="ECO:0000256" key="5">
    <source>
        <dbReference type="ARBA" id="ARBA00023242"/>
    </source>
</evidence>
<dbReference type="GO" id="GO:0005634">
    <property type="term" value="C:nucleus"/>
    <property type="evidence" value="ECO:0007669"/>
    <property type="project" value="UniProtKB-SubCell"/>
</dbReference>
<dbReference type="Gene3D" id="4.10.240.10">
    <property type="entry name" value="Zn(2)-C6 fungal-type DNA-binding domain"/>
    <property type="match status" value="1"/>
</dbReference>
<accession>A0A177CZR1</accession>
<dbReference type="GeneID" id="28760205"/>
<evidence type="ECO:0000259" key="6">
    <source>
        <dbReference type="PROSITE" id="PS50048"/>
    </source>
</evidence>
<dbReference type="RefSeq" id="XP_018042757.1">
    <property type="nucleotide sequence ID" value="XM_018176719.1"/>
</dbReference>
<sequence length="326" mass="36329">MNGTNGFNHGSPQPLAQRTCSQCKSSKKKCDKVLPKCGRCLRLSIDCLYPDLEKTHESETGNEANDSRFDEVFERLRRIEAQVFSPQSAAQNGTDSQRSLIELAVSHGVESPNPTNWTLEPGTLKPQYMSLILWQSILATLDEHKATIHGIMRVYITQTDQWLPMVSNRKWQKELALFGTLLSSDRFVLLALAMHLVVSPPADHPPAASLAESPWYRKCKYLFQYYVGFKEPNIEMVQAGMLIALFEFNQDIQDRALTTLGTCARLAYLLDFDEVMAKHAARNLGISTCPQKSCQKPNACPFISTTAPHAIVPAPTKGHPSPTSPP</sequence>
<proteinExistence type="predicted"/>
<dbReference type="GO" id="GO:0008270">
    <property type="term" value="F:zinc ion binding"/>
    <property type="evidence" value="ECO:0007669"/>
    <property type="project" value="InterPro"/>
</dbReference>
<evidence type="ECO:0000256" key="1">
    <source>
        <dbReference type="ARBA" id="ARBA00004123"/>
    </source>
</evidence>
<dbReference type="OrthoDB" id="3862662at2759"/>
<evidence type="ECO:0000256" key="3">
    <source>
        <dbReference type="ARBA" id="ARBA00023015"/>
    </source>
</evidence>
<dbReference type="PANTHER" id="PTHR47338:SF20">
    <property type="entry name" value="ZN(II)2CYS6 TRANSCRIPTION FACTOR (EUROFUNG)"/>
    <property type="match status" value="1"/>
</dbReference>
<dbReference type="CDD" id="cd12148">
    <property type="entry name" value="fungal_TF_MHR"/>
    <property type="match status" value="1"/>
</dbReference>
<dbReference type="SMART" id="SM00066">
    <property type="entry name" value="GAL4"/>
    <property type="match status" value="1"/>
</dbReference>
<comment type="subcellular location">
    <subcellularLocation>
        <location evidence="1">Nucleus</location>
    </subcellularLocation>
</comment>
<dbReference type="STRING" id="1460663.A0A177CZR1"/>
<dbReference type="InterPro" id="IPR036864">
    <property type="entry name" value="Zn2-C6_fun-type_DNA-bd_sf"/>
</dbReference>
<dbReference type="InParanoid" id="A0A177CZR1"/>
<dbReference type="PANTHER" id="PTHR47338">
    <property type="entry name" value="ZN(II)2CYS6 TRANSCRIPTION FACTOR (EUROFUNG)-RELATED"/>
    <property type="match status" value="1"/>
</dbReference>
<dbReference type="InterPro" id="IPR001138">
    <property type="entry name" value="Zn2Cys6_DnaBD"/>
</dbReference>
<dbReference type="AlphaFoldDB" id="A0A177CZR1"/>
<protein>
    <recommendedName>
        <fullName evidence="6">Zn(2)-C6 fungal-type domain-containing protein</fullName>
    </recommendedName>
</protein>
<keyword evidence="2" id="KW-0479">Metal-binding</keyword>
<dbReference type="GO" id="GO:0000981">
    <property type="term" value="F:DNA-binding transcription factor activity, RNA polymerase II-specific"/>
    <property type="evidence" value="ECO:0007669"/>
    <property type="project" value="InterPro"/>
</dbReference>
<dbReference type="EMBL" id="KV441548">
    <property type="protein sequence ID" value="OAG12392.1"/>
    <property type="molecule type" value="Genomic_DNA"/>
</dbReference>
<dbReference type="PROSITE" id="PS50048">
    <property type="entry name" value="ZN2_CY6_FUNGAL_2"/>
    <property type="match status" value="1"/>
</dbReference>
<reference evidence="7 8" key="1">
    <citation type="submission" date="2016-05" db="EMBL/GenBank/DDBJ databases">
        <title>Comparative analysis of secretome profiles of manganese(II)-oxidizing ascomycete fungi.</title>
        <authorList>
            <consortium name="DOE Joint Genome Institute"/>
            <person name="Zeiner C.A."/>
            <person name="Purvine S.O."/>
            <person name="Zink E.M."/>
            <person name="Wu S."/>
            <person name="Pasa-Tolic L."/>
            <person name="Chaput D.L."/>
            <person name="Haridas S."/>
            <person name="Grigoriev I.V."/>
            <person name="Santelli C.M."/>
            <person name="Hansel C.M."/>
        </authorList>
    </citation>
    <scope>NUCLEOTIDE SEQUENCE [LARGE SCALE GENOMIC DNA]</scope>
    <source>
        <strain evidence="7 8">AP3s5-JAC2a</strain>
    </source>
</reference>
<feature type="domain" description="Zn(2)-C6 fungal-type" evidence="6">
    <location>
        <begin position="19"/>
        <end position="49"/>
    </location>
</feature>
<dbReference type="Proteomes" id="UP000077069">
    <property type="component" value="Unassembled WGS sequence"/>
</dbReference>
<keyword evidence="4" id="KW-0804">Transcription</keyword>
<dbReference type="SUPFAM" id="SSF57701">
    <property type="entry name" value="Zn2/Cys6 DNA-binding domain"/>
    <property type="match status" value="1"/>
</dbReference>
<name>A0A177CZR1_9PLEO</name>
<evidence type="ECO:0000256" key="4">
    <source>
        <dbReference type="ARBA" id="ARBA00023163"/>
    </source>
</evidence>
<evidence type="ECO:0000256" key="2">
    <source>
        <dbReference type="ARBA" id="ARBA00022723"/>
    </source>
</evidence>
<dbReference type="InterPro" id="IPR050815">
    <property type="entry name" value="TF_fung"/>
</dbReference>
<keyword evidence="3" id="KW-0805">Transcription regulation</keyword>
<organism evidence="7 8">
    <name type="scientific">Paraphaeosphaeria sporulosa</name>
    <dbReference type="NCBI Taxonomy" id="1460663"/>
    <lineage>
        <taxon>Eukaryota</taxon>
        <taxon>Fungi</taxon>
        <taxon>Dikarya</taxon>
        <taxon>Ascomycota</taxon>
        <taxon>Pezizomycotina</taxon>
        <taxon>Dothideomycetes</taxon>
        <taxon>Pleosporomycetidae</taxon>
        <taxon>Pleosporales</taxon>
        <taxon>Massarineae</taxon>
        <taxon>Didymosphaeriaceae</taxon>
        <taxon>Paraphaeosphaeria</taxon>
    </lineage>
</organism>
<dbReference type="Pfam" id="PF00172">
    <property type="entry name" value="Zn_clus"/>
    <property type="match status" value="1"/>
</dbReference>
<keyword evidence="5" id="KW-0539">Nucleus</keyword>